<protein>
    <recommendedName>
        <fullName evidence="15">Major facilitator superfamily (MFS) profile domain-containing protein</fullName>
    </recommendedName>
</protein>
<dbReference type="GO" id="GO:0016853">
    <property type="term" value="F:isomerase activity"/>
    <property type="evidence" value="ECO:0007669"/>
    <property type="project" value="UniProtKB-KW"/>
</dbReference>
<dbReference type="PRINTS" id="PR00081">
    <property type="entry name" value="GDHRDH"/>
</dbReference>
<evidence type="ECO:0000256" key="2">
    <source>
        <dbReference type="ARBA" id="ARBA00004275"/>
    </source>
</evidence>
<keyword evidence="8" id="KW-0576">Peroxisome</keyword>
<dbReference type="SUPFAM" id="SSF52096">
    <property type="entry name" value="ClpP/crotonase"/>
    <property type="match status" value="1"/>
</dbReference>
<dbReference type="InterPro" id="IPR036291">
    <property type="entry name" value="NAD(P)-bd_dom_sf"/>
</dbReference>
<evidence type="ECO:0008006" key="15">
    <source>
        <dbReference type="Google" id="ProtNLM"/>
    </source>
</evidence>
<evidence type="ECO:0000256" key="7">
    <source>
        <dbReference type="ARBA" id="ARBA00023002"/>
    </source>
</evidence>
<feature type="compositionally biased region" description="Basic and acidic residues" evidence="11">
    <location>
        <begin position="309"/>
        <end position="320"/>
    </location>
</feature>
<comment type="similarity">
    <text evidence="4">Belongs to the enoyl-CoA hydratase/isomerase family.</text>
</comment>
<feature type="transmembrane region" description="Helical" evidence="12">
    <location>
        <begin position="425"/>
        <end position="443"/>
    </location>
</feature>
<evidence type="ECO:0000256" key="8">
    <source>
        <dbReference type="ARBA" id="ARBA00023140"/>
    </source>
</evidence>
<evidence type="ECO:0000256" key="1">
    <source>
        <dbReference type="ARBA" id="ARBA00004141"/>
    </source>
</evidence>
<dbReference type="Gene3D" id="3.90.226.10">
    <property type="entry name" value="2-enoyl-CoA Hydratase, Chain A, domain 1"/>
    <property type="match status" value="1"/>
</dbReference>
<dbReference type="GO" id="GO:0022857">
    <property type="term" value="F:transmembrane transporter activity"/>
    <property type="evidence" value="ECO:0007669"/>
    <property type="project" value="InterPro"/>
</dbReference>
<dbReference type="GO" id="GO:0016491">
    <property type="term" value="F:oxidoreductase activity"/>
    <property type="evidence" value="ECO:0007669"/>
    <property type="project" value="UniProtKB-KW"/>
</dbReference>
<dbReference type="Proteomes" id="UP000050424">
    <property type="component" value="Unassembled WGS sequence"/>
</dbReference>
<feature type="transmembrane region" description="Helical" evidence="12">
    <location>
        <begin position="449"/>
        <end position="468"/>
    </location>
</feature>
<dbReference type="AlphaFoldDB" id="A0A0P7BEK4"/>
<evidence type="ECO:0000256" key="9">
    <source>
        <dbReference type="ARBA" id="ARBA00023180"/>
    </source>
</evidence>
<dbReference type="InterPro" id="IPR011701">
    <property type="entry name" value="MFS"/>
</dbReference>
<dbReference type="EMBL" id="LKCW01000109">
    <property type="protein sequence ID" value="KPM39362.1"/>
    <property type="molecule type" value="Genomic_DNA"/>
</dbReference>
<feature type="transmembrane region" description="Helical" evidence="12">
    <location>
        <begin position="622"/>
        <end position="640"/>
    </location>
</feature>
<keyword evidence="12" id="KW-0812">Transmembrane</keyword>
<keyword evidence="12" id="KW-1133">Transmembrane helix</keyword>
<comment type="caution">
    <text evidence="13">The sequence shown here is derived from an EMBL/GenBank/DDBJ whole genome shotgun (WGS) entry which is preliminary data.</text>
</comment>
<dbReference type="InterPro" id="IPR001753">
    <property type="entry name" value="Enoyl-CoA_hydra/iso"/>
</dbReference>
<evidence type="ECO:0000256" key="4">
    <source>
        <dbReference type="ARBA" id="ARBA00005254"/>
    </source>
</evidence>
<keyword evidence="7" id="KW-0560">Oxidoreductase</keyword>
<evidence type="ECO:0000313" key="14">
    <source>
        <dbReference type="Proteomes" id="UP000050424"/>
    </source>
</evidence>
<feature type="region of interest" description="Disordered" evidence="11">
    <location>
        <begin position="309"/>
        <end position="333"/>
    </location>
</feature>
<keyword evidence="6" id="KW-0521">NADP</keyword>
<evidence type="ECO:0000313" key="13">
    <source>
        <dbReference type="EMBL" id="KPM39362.1"/>
    </source>
</evidence>
<dbReference type="CDD" id="cd06558">
    <property type="entry name" value="crotonase-like"/>
    <property type="match status" value="1"/>
</dbReference>
<evidence type="ECO:0000256" key="3">
    <source>
        <dbReference type="ARBA" id="ARBA00005005"/>
    </source>
</evidence>
<accession>A0A0P7BEK4</accession>
<dbReference type="CDD" id="cd05233">
    <property type="entry name" value="SDR_c"/>
    <property type="match status" value="1"/>
</dbReference>
<dbReference type="InterPro" id="IPR036259">
    <property type="entry name" value="MFS_trans_sf"/>
</dbReference>
<feature type="transmembrane region" description="Helical" evidence="12">
    <location>
        <begin position="591"/>
        <end position="610"/>
    </location>
</feature>
<dbReference type="InterPro" id="IPR052178">
    <property type="entry name" value="Sec_Metab_Biosynth_SDR"/>
</dbReference>
<reference evidence="13 14" key="1">
    <citation type="submission" date="2015-09" db="EMBL/GenBank/DDBJ databases">
        <title>Draft genome of a European isolate of the apple canker pathogen Neonectria ditissima.</title>
        <authorList>
            <person name="Gomez-Cortecero A."/>
            <person name="Harrison R.J."/>
            <person name="Armitage A.D."/>
        </authorList>
    </citation>
    <scope>NUCLEOTIDE SEQUENCE [LARGE SCALE GENOMIC DNA]</scope>
    <source>
        <strain evidence="13 14">R09/05</strain>
    </source>
</reference>
<keyword evidence="10" id="KW-0413">Isomerase</keyword>
<dbReference type="PROSITE" id="PS00061">
    <property type="entry name" value="ADH_SHORT"/>
    <property type="match status" value="1"/>
</dbReference>
<dbReference type="GO" id="GO:0005777">
    <property type="term" value="C:peroxisome"/>
    <property type="evidence" value="ECO:0007669"/>
    <property type="project" value="UniProtKB-SubCell"/>
</dbReference>
<evidence type="ECO:0000256" key="6">
    <source>
        <dbReference type="ARBA" id="ARBA00022857"/>
    </source>
</evidence>
<keyword evidence="9" id="KW-0325">Glycoprotein</keyword>
<comment type="subcellular location">
    <subcellularLocation>
        <location evidence="1">Membrane</location>
        <topology evidence="1">Multi-pass membrane protein</topology>
    </subcellularLocation>
    <subcellularLocation>
        <location evidence="2">Peroxisome</location>
    </subcellularLocation>
</comment>
<dbReference type="InterPro" id="IPR029045">
    <property type="entry name" value="ClpP/crotonase-like_dom_sf"/>
</dbReference>
<dbReference type="InterPro" id="IPR002347">
    <property type="entry name" value="SDR_fam"/>
</dbReference>
<feature type="transmembrane region" description="Helical" evidence="12">
    <location>
        <begin position="683"/>
        <end position="703"/>
    </location>
</feature>
<organism evidence="13 14">
    <name type="scientific">Neonectria ditissima</name>
    <dbReference type="NCBI Taxonomy" id="78410"/>
    <lineage>
        <taxon>Eukaryota</taxon>
        <taxon>Fungi</taxon>
        <taxon>Dikarya</taxon>
        <taxon>Ascomycota</taxon>
        <taxon>Pezizomycotina</taxon>
        <taxon>Sordariomycetes</taxon>
        <taxon>Hypocreomycetidae</taxon>
        <taxon>Hypocreales</taxon>
        <taxon>Nectriaceae</taxon>
        <taxon>Neonectria</taxon>
    </lineage>
</organism>
<dbReference type="SUPFAM" id="SSF103473">
    <property type="entry name" value="MFS general substrate transporter"/>
    <property type="match status" value="1"/>
</dbReference>
<dbReference type="Pfam" id="PF00378">
    <property type="entry name" value="ECH_1"/>
    <property type="match status" value="1"/>
</dbReference>
<evidence type="ECO:0000256" key="12">
    <source>
        <dbReference type="SAM" id="Phobius"/>
    </source>
</evidence>
<feature type="transmembrane region" description="Helical" evidence="12">
    <location>
        <begin position="513"/>
        <end position="533"/>
    </location>
</feature>
<gene>
    <name evidence="13" type="ORF">AK830_g7195</name>
</gene>
<feature type="transmembrane region" description="Helical" evidence="12">
    <location>
        <begin position="360"/>
        <end position="383"/>
    </location>
</feature>
<evidence type="ECO:0000256" key="5">
    <source>
        <dbReference type="ARBA" id="ARBA00006484"/>
    </source>
</evidence>
<evidence type="ECO:0000256" key="11">
    <source>
        <dbReference type="SAM" id="MobiDB-lite"/>
    </source>
</evidence>
<comment type="pathway">
    <text evidence="3">Lipid metabolism; fatty acid beta-oxidation.</text>
</comment>
<dbReference type="InterPro" id="IPR020904">
    <property type="entry name" value="Sc_DH/Rdtase_CS"/>
</dbReference>
<keyword evidence="14" id="KW-1185">Reference proteome</keyword>
<comment type="similarity">
    <text evidence="5">Belongs to the short-chain dehydrogenases/reductases (SDR) family.</text>
</comment>
<name>A0A0P7BEK4_9HYPO</name>
<proteinExistence type="inferred from homology"/>
<dbReference type="Gene3D" id="3.40.50.720">
    <property type="entry name" value="NAD(P)-binding Rossmann-like Domain"/>
    <property type="match status" value="1"/>
</dbReference>
<dbReference type="SUPFAM" id="SSF51735">
    <property type="entry name" value="NAD(P)-binding Rossmann-fold domains"/>
    <property type="match status" value="1"/>
</dbReference>
<dbReference type="GO" id="GO:0016020">
    <property type="term" value="C:membrane"/>
    <property type="evidence" value="ECO:0007669"/>
    <property type="project" value="UniProtKB-SubCell"/>
</dbReference>
<dbReference type="PANTHER" id="PTHR43618">
    <property type="entry name" value="7-ALPHA-HYDROXYSTEROID DEHYDROGENASE"/>
    <property type="match status" value="1"/>
</dbReference>
<dbReference type="Gene3D" id="1.20.1250.20">
    <property type="entry name" value="MFS general substrate transporter like domains"/>
    <property type="match status" value="2"/>
</dbReference>
<dbReference type="OrthoDB" id="2962696at2759"/>
<sequence>MATSTENLKATTLFNVKDVVAVVSGGGSGIGRMITQALAANGARKIYILGRRLEVLQECASTFPDIIVPLECDVVSKDSLQKCADVVATEVGFVNLVVCNAGTGGPETTKLNAESTLDEFIESQWQHSVSSFTDTFKINTAGYWYTTLAFLKLLHLGNEKGNIQQKSQVIATCSTLGLSRLAPTGRFAYGQSKAASTHLMKQLSTSLVPYHIRANMIAPGLFPTDMTSVMMSSAGAYNANKVIPEGRAGDSEDMAGVILFLASRAGAYLNGNVLPTNAADYFLLAILVPHILTYCKMVQERLEMAAKERGSDALQLRDDSQPQTSDEGVNDGPQHHAIEAAMKEQPENGSTSRFFSWLQVLNSFCLYFNTYGIISSFGIYQTYYEAELGYDASRASMIGSLQSFLIFFTTALAGPLYDAGYHRHILVIGASGVVFGTFMQSISKEYWHFILAQSICVGTGGGLISFLGPTVLATYFKKHLALASGIGSSGSGIAGIVFPIMYRQLLPRVGFGWTVRIMGFVSLATLAVPVLTMRPRVLPTKLRKRLDTTAFRDVPFVIFLVGNFLVLLGAFTPFFYVQVFAIDKSIAGAELSFYVLASMNLASTLGRIVPNFVTTPVGPFNMLILSALISVVAGLAYIAVTNVAGLIVTSAFYGFASGGFFALQPVVLIWLCPDPQLIGTRLGMAFCFLSFALLASNPVAGAIKDVGGFRGYSWLQIETNRIRSCIILYSYQDTADSHHLAGYHLFNFAMSTSIIDVEYRGRVAVITIDNPKKLNALSQLQYYELANRMREVAARDEVFITVLIGKGRGFDIRSNPEKPADPEKLRLYWMQQFLAFNITTTEAFASHPKILVVALNGPVFGLSASLASHGDFIYCTPHAFLLTPFASLGLVSEGGGSLTLVQRLGISKAKEALLMGKKIPADELHSVGFVNRVFDCAEGDDAGFRGLVLREVDEWLGEHLVGQSLISIKKLIRQPDTDVMARQNVAEVFAGMESLIKGVPQAEFDKIAAGEKRYKL</sequence>
<dbReference type="PANTHER" id="PTHR43618:SF18">
    <property type="entry name" value="SHORT CHAIN DEHYDROGENASE_REDUCTASE FAMILY (AFU_ORTHOLOGUE AFUA_5G12480)"/>
    <property type="match status" value="1"/>
</dbReference>
<evidence type="ECO:0000256" key="10">
    <source>
        <dbReference type="ARBA" id="ARBA00023235"/>
    </source>
</evidence>
<feature type="transmembrane region" description="Helical" evidence="12">
    <location>
        <begin position="652"/>
        <end position="671"/>
    </location>
</feature>
<feature type="transmembrane region" description="Helical" evidence="12">
    <location>
        <begin position="395"/>
        <end position="413"/>
    </location>
</feature>
<feature type="transmembrane region" description="Helical" evidence="12">
    <location>
        <begin position="554"/>
        <end position="579"/>
    </location>
</feature>
<dbReference type="FunFam" id="3.90.226.10:FF:000048">
    <property type="entry name" value="3,2-trans-enoyl-CoA isomerase"/>
    <property type="match status" value="1"/>
</dbReference>
<feature type="transmembrane region" description="Helical" evidence="12">
    <location>
        <begin position="480"/>
        <end position="501"/>
    </location>
</feature>
<dbReference type="Pfam" id="PF13561">
    <property type="entry name" value="adh_short_C2"/>
    <property type="match status" value="1"/>
</dbReference>
<keyword evidence="12" id="KW-0472">Membrane</keyword>
<dbReference type="Pfam" id="PF07690">
    <property type="entry name" value="MFS_1"/>
    <property type="match status" value="1"/>
</dbReference>